<dbReference type="RefSeq" id="WP_354502617.1">
    <property type="nucleotide sequence ID" value="NZ_JBEPLV010000008.1"/>
</dbReference>
<proteinExistence type="predicted"/>
<sequence>MSTERKRTVAIIAVIIVIVGGYRIYALNYSDEGIMDHVIAHKGYDVNLVKEQVPVKIFVKPEWIAFGQDERKDLKAEVLEMNHTRILLNDVLNRGNDIYFSFEAFPGWEHRSGEFMYNGKVNPDGSVTTQGPNLRLTDRSGQEIPCGQSGQGPRISFSFGINPEYHRLIRDGFYVEYSDFNVYRYAKKINEEWLGFNSIFQCRITVFLSAFPAEESFYTQNNSFR</sequence>
<gene>
    <name evidence="2" type="ORF">ABID47_006161</name>
</gene>
<accession>A0ABV2FCM6</accession>
<protein>
    <submittedName>
        <fullName evidence="2">Uncharacterized protein</fullName>
    </submittedName>
</protein>
<keyword evidence="3" id="KW-1185">Reference proteome</keyword>
<keyword evidence="1" id="KW-0812">Transmembrane</keyword>
<comment type="caution">
    <text evidence="2">The sequence shown here is derived from an EMBL/GenBank/DDBJ whole genome shotgun (WGS) entry which is preliminary data.</text>
</comment>
<reference evidence="2 3" key="1">
    <citation type="submission" date="2024-06" db="EMBL/GenBank/DDBJ databases">
        <title>Genomic Encyclopedia of Type Strains, Phase IV (KMG-IV): sequencing the most valuable type-strain genomes for metagenomic binning, comparative biology and taxonomic classification.</title>
        <authorList>
            <person name="Goeker M."/>
        </authorList>
    </citation>
    <scope>NUCLEOTIDE SEQUENCE [LARGE SCALE GENOMIC DNA]</scope>
    <source>
        <strain evidence="2 3">DSM 17253</strain>
    </source>
</reference>
<keyword evidence="1" id="KW-1133">Transmembrane helix</keyword>
<name>A0ABV2FCM6_9BACL</name>
<evidence type="ECO:0000313" key="2">
    <source>
        <dbReference type="EMBL" id="MET3549524.1"/>
    </source>
</evidence>
<feature type="transmembrane region" description="Helical" evidence="1">
    <location>
        <begin position="7"/>
        <end position="25"/>
    </location>
</feature>
<organism evidence="2 3">
    <name type="scientific">Paenibacillus favisporus</name>
    <dbReference type="NCBI Taxonomy" id="221028"/>
    <lineage>
        <taxon>Bacteria</taxon>
        <taxon>Bacillati</taxon>
        <taxon>Bacillota</taxon>
        <taxon>Bacilli</taxon>
        <taxon>Bacillales</taxon>
        <taxon>Paenibacillaceae</taxon>
        <taxon>Paenibacillus</taxon>
    </lineage>
</organism>
<evidence type="ECO:0000256" key="1">
    <source>
        <dbReference type="SAM" id="Phobius"/>
    </source>
</evidence>
<dbReference type="EMBL" id="JBEPLV010000008">
    <property type="protein sequence ID" value="MET3549524.1"/>
    <property type="molecule type" value="Genomic_DNA"/>
</dbReference>
<dbReference type="Proteomes" id="UP001549098">
    <property type="component" value="Unassembled WGS sequence"/>
</dbReference>
<keyword evidence="1" id="KW-0472">Membrane</keyword>
<evidence type="ECO:0000313" key="3">
    <source>
        <dbReference type="Proteomes" id="UP001549098"/>
    </source>
</evidence>